<dbReference type="InterPro" id="IPR036732">
    <property type="entry name" value="AFP_Neu5c_C_sf"/>
</dbReference>
<dbReference type="InterPro" id="IPR057736">
    <property type="entry name" value="SAF_PseI/NeuA/NeuB"/>
</dbReference>
<feature type="domain" description="AFP-like" evidence="1">
    <location>
        <begin position="301"/>
        <end position="352"/>
    </location>
</feature>
<accession>A0A1F6EEA7</accession>
<dbReference type="SUPFAM" id="SSF51569">
    <property type="entry name" value="Aldolase"/>
    <property type="match status" value="1"/>
</dbReference>
<gene>
    <name evidence="2" type="ORF">A3A35_01245</name>
</gene>
<name>A0A1F6EEA7_9BACT</name>
<dbReference type="Pfam" id="PF03102">
    <property type="entry name" value="NeuB"/>
    <property type="match status" value="1"/>
</dbReference>
<dbReference type="GO" id="GO:0047444">
    <property type="term" value="F:N-acylneuraminate-9-phosphate synthase activity"/>
    <property type="evidence" value="ECO:0007669"/>
    <property type="project" value="TreeGrafter"/>
</dbReference>
<dbReference type="InterPro" id="IPR013132">
    <property type="entry name" value="PseI/NeuA/B-like_N"/>
</dbReference>
<dbReference type="InterPro" id="IPR006190">
    <property type="entry name" value="SAF_AFP_Neu5Ac"/>
</dbReference>
<dbReference type="SUPFAM" id="SSF51269">
    <property type="entry name" value="AFP III-like domain"/>
    <property type="match status" value="1"/>
</dbReference>
<evidence type="ECO:0000313" key="2">
    <source>
        <dbReference type="EMBL" id="OGG71999.1"/>
    </source>
</evidence>
<dbReference type="GO" id="GO:0016051">
    <property type="term" value="P:carbohydrate biosynthetic process"/>
    <property type="evidence" value="ECO:0007669"/>
    <property type="project" value="InterPro"/>
</dbReference>
<dbReference type="Proteomes" id="UP000179115">
    <property type="component" value="Unassembled WGS sequence"/>
</dbReference>
<dbReference type="InterPro" id="IPR051690">
    <property type="entry name" value="PseI-like"/>
</dbReference>
<organism evidence="2 3">
    <name type="scientific">Candidatus Kaiserbacteria bacterium RIFCSPLOWO2_01_FULL_51_21</name>
    <dbReference type="NCBI Taxonomy" id="1798508"/>
    <lineage>
        <taxon>Bacteria</taxon>
        <taxon>Candidatus Kaiseribacteriota</taxon>
    </lineage>
</organism>
<dbReference type="Gene3D" id="3.20.20.70">
    <property type="entry name" value="Aldolase class I"/>
    <property type="match status" value="1"/>
</dbReference>
<dbReference type="AlphaFoldDB" id="A0A1F6EEA7"/>
<dbReference type="STRING" id="1798508.A3A35_01245"/>
<protein>
    <recommendedName>
        <fullName evidence="1">AFP-like domain-containing protein</fullName>
    </recommendedName>
</protein>
<dbReference type="InterPro" id="IPR013974">
    <property type="entry name" value="SAF"/>
</dbReference>
<dbReference type="Pfam" id="PF08666">
    <property type="entry name" value="SAF"/>
    <property type="match status" value="1"/>
</dbReference>
<dbReference type="PANTHER" id="PTHR42966:SF1">
    <property type="entry name" value="SIALIC ACID SYNTHASE"/>
    <property type="match status" value="1"/>
</dbReference>
<dbReference type="InterPro" id="IPR013785">
    <property type="entry name" value="Aldolase_TIM"/>
</dbReference>
<dbReference type="CDD" id="cd11615">
    <property type="entry name" value="SAF_NeuB_like"/>
    <property type="match status" value="1"/>
</dbReference>
<evidence type="ECO:0000259" key="1">
    <source>
        <dbReference type="PROSITE" id="PS50844"/>
    </source>
</evidence>
<dbReference type="PROSITE" id="PS50844">
    <property type="entry name" value="AFP_LIKE"/>
    <property type="match status" value="1"/>
</dbReference>
<dbReference type="Gene3D" id="3.90.1210.10">
    <property type="entry name" value="Antifreeze-like/N-acetylneuraminic acid synthase C-terminal domain"/>
    <property type="match status" value="1"/>
</dbReference>
<dbReference type="PANTHER" id="PTHR42966">
    <property type="entry name" value="N-ACETYLNEURAMINATE SYNTHASE"/>
    <property type="match status" value="1"/>
</dbReference>
<reference evidence="2 3" key="1">
    <citation type="journal article" date="2016" name="Nat. Commun.">
        <title>Thousands of microbial genomes shed light on interconnected biogeochemical processes in an aquifer system.</title>
        <authorList>
            <person name="Anantharaman K."/>
            <person name="Brown C.T."/>
            <person name="Hug L.A."/>
            <person name="Sharon I."/>
            <person name="Castelle C.J."/>
            <person name="Probst A.J."/>
            <person name="Thomas B.C."/>
            <person name="Singh A."/>
            <person name="Wilkins M.J."/>
            <person name="Karaoz U."/>
            <person name="Brodie E.L."/>
            <person name="Williams K.H."/>
            <person name="Hubbard S.S."/>
            <person name="Banfield J.F."/>
        </authorList>
    </citation>
    <scope>NUCLEOTIDE SEQUENCE [LARGE SCALE GENOMIC DNA]</scope>
</reference>
<sequence>MPQKTKKGKPKVKVGKRYVGEGEPVFFIAEIGNNHNGDFFLAKRTIEEAVKAGADAVKFQKRFIPETFARELRERPQTKDQIFGATYGEYRENLELDLDEFIKLKEFAESLGVVFFATPFDKMSVDFLEEVGVEVYKVASFDATNLPLLEYVAKKGKPMFLSTGTSSLEELDEALSVVLPYNDQLIVKHCVSVYPTPDEKLNLATILFLKERYSPIPIGYSGHEKGILPSLAAVAMGARSIERHITLDKSLPGPDHATVSIDPAEFKEMVEGARRIERGFGVYGKFLFDEEMAPRNKHTKSIVSACAIPKGAILTAEMLVCKSPGYGLKPRQLSSLFGKRAARNIEEDTVLT</sequence>
<evidence type="ECO:0000313" key="3">
    <source>
        <dbReference type="Proteomes" id="UP000179115"/>
    </source>
</evidence>
<proteinExistence type="predicted"/>
<comment type="caution">
    <text evidence="2">The sequence shown here is derived from an EMBL/GenBank/DDBJ whole genome shotgun (WGS) entry which is preliminary data.</text>
</comment>
<dbReference type="EMBL" id="MFLV01000004">
    <property type="protein sequence ID" value="OGG71999.1"/>
    <property type="molecule type" value="Genomic_DNA"/>
</dbReference>
<feature type="non-terminal residue" evidence="2">
    <location>
        <position position="352"/>
    </location>
</feature>